<evidence type="ECO:0000256" key="4">
    <source>
        <dbReference type="ARBA" id="ARBA00022801"/>
    </source>
</evidence>
<dbReference type="Pfam" id="PF00877">
    <property type="entry name" value="NLPC_P60"/>
    <property type="match status" value="1"/>
</dbReference>
<keyword evidence="5" id="KW-0788">Thiol protease</keyword>
<dbReference type="Gene3D" id="3.40.140.10">
    <property type="entry name" value="Cytidine Deaminase, domain 2"/>
    <property type="match status" value="1"/>
</dbReference>
<dbReference type="Pfam" id="PF14464">
    <property type="entry name" value="Prok-JAB"/>
    <property type="match status" value="1"/>
</dbReference>
<sequence length="256" mass="29142">MITASVEQQIKNHAVREYPHESVGLVLLDNTYLPVKNVHSQPTHHFKIETTTFQQYLPLLKAIVHSHPNQQVLEPSLDDQQLIVSYKTTGGICRVLRDVDSNSPQASSVLWWGKHPNQAPSSLEGRAFVYGVTDCFGLVRDWYYLNRGVTLYDIPRTYGWWDDPSHPCWNLIENSIELLGFKRAKYQSHAVNPGDVILMSLRSKWKNSNHIALYEGGDSIIHHLPATRGSLRASLSRRDTLSRWANYITGVAKWVG</sequence>
<comment type="caution">
    <text evidence="9">The sequence shown here is derived from an EMBL/GenBank/DDBJ whole genome shotgun (WGS) entry which is preliminary data.</text>
</comment>
<dbReference type="SUPFAM" id="SSF102712">
    <property type="entry name" value="JAB1/MPN domain"/>
    <property type="match status" value="1"/>
</dbReference>
<protein>
    <recommendedName>
        <fullName evidence="8">NlpC/P60 domain-containing protein</fullName>
    </recommendedName>
</protein>
<dbReference type="InterPro" id="IPR028090">
    <property type="entry name" value="JAB_dom_prok"/>
</dbReference>
<dbReference type="Proteomes" id="UP000326641">
    <property type="component" value="Unassembled WGS sequence"/>
</dbReference>
<dbReference type="GO" id="GO:0006508">
    <property type="term" value="P:proteolysis"/>
    <property type="evidence" value="ECO:0007669"/>
    <property type="project" value="UniProtKB-KW"/>
</dbReference>
<reference evidence="9" key="1">
    <citation type="submission" date="2018-11" db="EMBL/GenBank/DDBJ databases">
        <authorList>
            <person name="Onetto C."/>
        </authorList>
    </citation>
    <scope>NUCLEOTIDE SEQUENCE [LARGE SCALE GENOMIC DNA]</scope>
</reference>
<dbReference type="Gene3D" id="3.90.1720.10">
    <property type="entry name" value="endopeptidase domain like (from Nostoc punctiforme)"/>
    <property type="match status" value="1"/>
</dbReference>
<dbReference type="PANTHER" id="PTHR34858:SF1">
    <property type="entry name" value="CYSO-CYSTEINE PEPTIDASE"/>
    <property type="match status" value="1"/>
</dbReference>
<accession>A0A564WJK0</accession>
<dbReference type="InterPro" id="IPR051929">
    <property type="entry name" value="VirAsm_ModProt"/>
</dbReference>
<dbReference type="EMBL" id="UXAT02000052">
    <property type="protein sequence ID" value="VUX47814.1"/>
    <property type="molecule type" value="Genomic_DNA"/>
</dbReference>
<evidence type="ECO:0000256" key="5">
    <source>
        <dbReference type="ARBA" id="ARBA00022807"/>
    </source>
</evidence>
<proteinExistence type="inferred from homology"/>
<dbReference type="GO" id="GO:0008235">
    <property type="term" value="F:metalloexopeptidase activity"/>
    <property type="evidence" value="ECO:0007669"/>
    <property type="project" value="TreeGrafter"/>
</dbReference>
<gene>
    <name evidence="9" type="ORF">DF3PA_70135</name>
</gene>
<keyword evidence="3" id="KW-0479">Metal-binding</keyword>
<evidence type="ECO:0000256" key="2">
    <source>
        <dbReference type="ARBA" id="ARBA00022670"/>
    </source>
</evidence>
<dbReference type="PANTHER" id="PTHR34858">
    <property type="entry name" value="CYSO-CYSTEINE PEPTIDASE"/>
    <property type="match status" value="1"/>
</dbReference>
<dbReference type="InterPro" id="IPR000064">
    <property type="entry name" value="NLP_P60_dom"/>
</dbReference>
<feature type="domain" description="NlpC/P60" evidence="8">
    <location>
        <begin position="89"/>
        <end position="255"/>
    </location>
</feature>
<name>A0A564WJK0_9PROT</name>
<dbReference type="InterPro" id="IPR038765">
    <property type="entry name" value="Papain-like_cys_pep_sf"/>
</dbReference>
<evidence type="ECO:0000256" key="7">
    <source>
        <dbReference type="ARBA" id="ARBA00023049"/>
    </source>
</evidence>
<evidence type="ECO:0000256" key="6">
    <source>
        <dbReference type="ARBA" id="ARBA00022833"/>
    </source>
</evidence>
<keyword evidence="7" id="KW-0482">Metalloprotease</keyword>
<dbReference type="GO" id="GO:0008234">
    <property type="term" value="F:cysteine-type peptidase activity"/>
    <property type="evidence" value="ECO:0007669"/>
    <property type="project" value="UniProtKB-KW"/>
</dbReference>
<evidence type="ECO:0000313" key="10">
    <source>
        <dbReference type="Proteomes" id="UP000326641"/>
    </source>
</evidence>
<evidence type="ECO:0000256" key="3">
    <source>
        <dbReference type="ARBA" id="ARBA00022723"/>
    </source>
</evidence>
<keyword evidence="4" id="KW-0378">Hydrolase</keyword>
<keyword evidence="2" id="KW-0645">Protease</keyword>
<dbReference type="AlphaFoldDB" id="A0A564WJK0"/>
<keyword evidence="6" id="KW-0862">Zinc</keyword>
<organism evidence="9 10">
    <name type="scientific">Candidatus Defluviicoccus seviourii</name>
    <dbReference type="NCBI Taxonomy" id="2565273"/>
    <lineage>
        <taxon>Bacteria</taxon>
        <taxon>Pseudomonadati</taxon>
        <taxon>Pseudomonadota</taxon>
        <taxon>Alphaproteobacteria</taxon>
        <taxon>Rhodospirillales</taxon>
        <taxon>Rhodospirillaceae</taxon>
        <taxon>Defluviicoccus</taxon>
    </lineage>
</organism>
<comment type="similarity">
    <text evidence="1">Belongs to the peptidase C40 family.</text>
</comment>
<dbReference type="GO" id="GO:0008270">
    <property type="term" value="F:zinc ion binding"/>
    <property type="evidence" value="ECO:0007669"/>
    <property type="project" value="TreeGrafter"/>
</dbReference>
<keyword evidence="10" id="KW-1185">Reference proteome</keyword>
<evidence type="ECO:0000259" key="8">
    <source>
        <dbReference type="PROSITE" id="PS51935"/>
    </source>
</evidence>
<evidence type="ECO:0000313" key="9">
    <source>
        <dbReference type="EMBL" id="VUX47814.1"/>
    </source>
</evidence>
<evidence type="ECO:0000256" key="1">
    <source>
        <dbReference type="ARBA" id="ARBA00007074"/>
    </source>
</evidence>
<dbReference type="SUPFAM" id="SSF54001">
    <property type="entry name" value="Cysteine proteinases"/>
    <property type="match status" value="1"/>
</dbReference>
<dbReference type="PROSITE" id="PS51935">
    <property type="entry name" value="NLPC_P60"/>
    <property type="match status" value="1"/>
</dbReference>